<organism evidence="1 2">
    <name type="scientific">Mycena metata</name>
    <dbReference type="NCBI Taxonomy" id="1033252"/>
    <lineage>
        <taxon>Eukaryota</taxon>
        <taxon>Fungi</taxon>
        <taxon>Dikarya</taxon>
        <taxon>Basidiomycota</taxon>
        <taxon>Agaricomycotina</taxon>
        <taxon>Agaricomycetes</taxon>
        <taxon>Agaricomycetidae</taxon>
        <taxon>Agaricales</taxon>
        <taxon>Marasmiineae</taxon>
        <taxon>Mycenaceae</taxon>
        <taxon>Mycena</taxon>
    </lineage>
</organism>
<dbReference type="EMBL" id="JARKIB010000386">
    <property type="protein sequence ID" value="KAJ7711772.1"/>
    <property type="molecule type" value="Genomic_DNA"/>
</dbReference>
<evidence type="ECO:0000313" key="2">
    <source>
        <dbReference type="Proteomes" id="UP001215598"/>
    </source>
</evidence>
<protein>
    <submittedName>
        <fullName evidence="1">Uncharacterized protein</fullName>
    </submittedName>
</protein>
<gene>
    <name evidence="1" type="ORF">B0H16DRAFT_1744849</name>
</gene>
<dbReference type="AlphaFoldDB" id="A0AAD7MDK5"/>
<sequence length="179" mass="20417">MSLIPPPIQEFIFTTPHYIVWPPTKSELKKLGRSWTAQFQQRRGVAQQPLSTLTCFTIHNGYIEDSADNSRLAEFSDAVFKLNGFGQKTKVERLDESMGHTEVHIEGTRGIQLWWAKVEAPENHPRLTVVPPPDNVGKWVQEEEAWEGHRMYFEMFGGEGEEWKLGWLQAGVPGVDIAN</sequence>
<dbReference type="Proteomes" id="UP001215598">
    <property type="component" value="Unassembled WGS sequence"/>
</dbReference>
<keyword evidence="2" id="KW-1185">Reference proteome</keyword>
<accession>A0AAD7MDK5</accession>
<reference evidence="1" key="1">
    <citation type="submission" date="2023-03" db="EMBL/GenBank/DDBJ databases">
        <title>Massive genome expansion in bonnet fungi (Mycena s.s.) driven by repeated elements and novel gene families across ecological guilds.</title>
        <authorList>
            <consortium name="Lawrence Berkeley National Laboratory"/>
            <person name="Harder C.B."/>
            <person name="Miyauchi S."/>
            <person name="Viragh M."/>
            <person name="Kuo A."/>
            <person name="Thoen E."/>
            <person name="Andreopoulos B."/>
            <person name="Lu D."/>
            <person name="Skrede I."/>
            <person name="Drula E."/>
            <person name="Henrissat B."/>
            <person name="Morin E."/>
            <person name="Kohler A."/>
            <person name="Barry K."/>
            <person name="LaButti K."/>
            <person name="Morin E."/>
            <person name="Salamov A."/>
            <person name="Lipzen A."/>
            <person name="Mereny Z."/>
            <person name="Hegedus B."/>
            <person name="Baldrian P."/>
            <person name="Stursova M."/>
            <person name="Weitz H."/>
            <person name="Taylor A."/>
            <person name="Grigoriev I.V."/>
            <person name="Nagy L.G."/>
            <person name="Martin F."/>
            <person name="Kauserud H."/>
        </authorList>
    </citation>
    <scope>NUCLEOTIDE SEQUENCE</scope>
    <source>
        <strain evidence="1">CBHHK182m</strain>
    </source>
</reference>
<name>A0AAD7MDK5_9AGAR</name>
<proteinExistence type="predicted"/>
<comment type="caution">
    <text evidence="1">The sequence shown here is derived from an EMBL/GenBank/DDBJ whole genome shotgun (WGS) entry which is preliminary data.</text>
</comment>
<evidence type="ECO:0000313" key="1">
    <source>
        <dbReference type="EMBL" id="KAJ7711772.1"/>
    </source>
</evidence>